<name>A0ABT5JIV0_RHOTP</name>
<evidence type="ECO:0000313" key="6">
    <source>
        <dbReference type="EMBL" id="MDC7788945.1"/>
    </source>
</evidence>
<keyword evidence="5" id="KW-0378">Hydrolase</keyword>
<dbReference type="InterPro" id="IPR008201">
    <property type="entry name" value="HepT-like"/>
</dbReference>
<evidence type="ECO:0000256" key="5">
    <source>
        <dbReference type="ARBA" id="ARBA00022801"/>
    </source>
</evidence>
<evidence type="ECO:0000256" key="3">
    <source>
        <dbReference type="ARBA" id="ARBA00022722"/>
    </source>
</evidence>
<sequence length="115" mass="13005">MPPTVADRVRHILQAIADVEFLLRGKSRDDYAADRFLQFATERALEIVCEASRHLPADVKARAPDIPWPKLVGFGNRLRRAYHRIDTAIVWTVVEADLPPLKAFVVQVMRDESAG</sequence>
<evidence type="ECO:0000256" key="2">
    <source>
        <dbReference type="ARBA" id="ARBA00022649"/>
    </source>
</evidence>
<keyword evidence="4" id="KW-0547">Nucleotide-binding</keyword>
<reference evidence="6" key="1">
    <citation type="journal article" date="2023" name="Microbiol Resour">
        <title>Genome Sequences of Rhodoplanes serenus and Two Thermotolerant Strains, Rhodoplanes tepidamans and 'Rhodoplanes cryptolactis,' Further Refine the Genus.</title>
        <authorList>
            <person name="Rayyan A.A."/>
            <person name="Kyndt J.A."/>
        </authorList>
    </citation>
    <scope>NUCLEOTIDE SEQUENCE</scope>
    <source>
        <strain evidence="6">DSM 9987</strain>
    </source>
</reference>
<dbReference type="RefSeq" id="WP_272779776.1">
    <property type="nucleotide sequence ID" value="NZ_JAQQLI010000056.1"/>
</dbReference>
<keyword evidence="1" id="KW-0597">Phosphoprotein</keyword>
<evidence type="ECO:0000256" key="1">
    <source>
        <dbReference type="ARBA" id="ARBA00022553"/>
    </source>
</evidence>
<evidence type="ECO:0000313" key="7">
    <source>
        <dbReference type="Proteomes" id="UP001165652"/>
    </source>
</evidence>
<accession>A0ABT5JIV0</accession>
<protein>
    <submittedName>
        <fullName evidence="6">DUF86 domain-containing protein</fullName>
    </submittedName>
</protein>
<comment type="caution">
    <text evidence="6">The sequence shown here is derived from an EMBL/GenBank/DDBJ whole genome shotgun (WGS) entry which is preliminary data.</text>
</comment>
<gene>
    <name evidence="6" type="ORF">PQJ73_24960</name>
</gene>
<dbReference type="InterPro" id="IPR051813">
    <property type="entry name" value="HepT_RNase_toxin"/>
</dbReference>
<proteinExistence type="predicted"/>
<dbReference type="Proteomes" id="UP001165652">
    <property type="component" value="Unassembled WGS sequence"/>
</dbReference>
<keyword evidence="3" id="KW-0540">Nuclease</keyword>
<dbReference type="PANTHER" id="PTHR34139:SF1">
    <property type="entry name" value="RNASE MJ1380-RELATED"/>
    <property type="match status" value="1"/>
</dbReference>
<keyword evidence="7" id="KW-1185">Reference proteome</keyword>
<dbReference type="Pfam" id="PF01934">
    <property type="entry name" value="HepT-like"/>
    <property type="match status" value="1"/>
</dbReference>
<dbReference type="PANTHER" id="PTHR34139">
    <property type="entry name" value="UPF0331 PROTEIN MJ0127"/>
    <property type="match status" value="1"/>
</dbReference>
<organism evidence="6 7">
    <name type="scientific">Rhodoplanes tepidamans</name>
    <name type="common">Rhodoplanes cryptolactis</name>
    <dbReference type="NCBI Taxonomy" id="200616"/>
    <lineage>
        <taxon>Bacteria</taxon>
        <taxon>Pseudomonadati</taxon>
        <taxon>Pseudomonadota</taxon>
        <taxon>Alphaproteobacteria</taxon>
        <taxon>Hyphomicrobiales</taxon>
        <taxon>Nitrobacteraceae</taxon>
        <taxon>Rhodoplanes</taxon>
    </lineage>
</organism>
<dbReference type="EMBL" id="JAQQLI010000056">
    <property type="protein sequence ID" value="MDC7788945.1"/>
    <property type="molecule type" value="Genomic_DNA"/>
</dbReference>
<reference evidence="6" key="2">
    <citation type="submission" date="2023-02" db="EMBL/GenBank/DDBJ databases">
        <authorList>
            <person name="Rayyan A."/>
            <person name="Meyer T."/>
            <person name="Kyndt J.A."/>
        </authorList>
    </citation>
    <scope>NUCLEOTIDE SEQUENCE</scope>
    <source>
        <strain evidence="6">DSM 9987</strain>
    </source>
</reference>
<keyword evidence="2" id="KW-1277">Toxin-antitoxin system</keyword>
<evidence type="ECO:0000256" key="4">
    <source>
        <dbReference type="ARBA" id="ARBA00022741"/>
    </source>
</evidence>